<comment type="caution">
    <text evidence="1">The sequence shown here is derived from an EMBL/GenBank/DDBJ whole genome shotgun (WGS) entry which is preliminary data.</text>
</comment>
<dbReference type="AlphaFoldDB" id="A0AAD1XF48"/>
<dbReference type="Proteomes" id="UP001295684">
    <property type="component" value="Unassembled WGS sequence"/>
</dbReference>
<dbReference type="EMBL" id="CAMPGE010009913">
    <property type="protein sequence ID" value="CAI2368771.1"/>
    <property type="molecule type" value="Genomic_DNA"/>
</dbReference>
<proteinExistence type="predicted"/>
<evidence type="ECO:0000313" key="1">
    <source>
        <dbReference type="EMBL" id="CAI2368771.1"/>
    </source>
</evidence>
<gene>
    <name evidence="1" type="ORF">ECRASSUSDP1_LOCUS10067</name>
</gene>
<sequence>MIKRSIKKRTAQQELSLILTPITVKLYSRVAKSYNRNRGFREIGTKTVRSPQINQFANAMNKTLAKESPRLVEFEEDILLKNKKKSAKEEEKKYNPTPRIHQDYSSFFKSISRNKYSRVMVRRPMSPGVGWYRPKYESVIPSPKNFIIRDLKLHSPSPKKQRRRLCKRFARHLKSPRHVR</sequence>
<name>A0AAD1XF48_EUPCR</name>
<reference evidence="1" key="1">
    <citation type="submission" date="2023-07" db="EMBL/GenBank/DDBJ databases">
        <authorList>
            <consortium name="AG Swart"/>
            <person name="Singh M."/>
            <person name="Singh A."/>
            <person name="Seah K."/>
            <person name="Emmerich C."/>
        </authorList>
    </citation>
    <scope>NUCLEOTIDE SEQUENCE</scope>
    <source>
        <strain evidence="1">DP1</strain>
    </source>
</reference>
<evidence type="ECO:0000313" key="2">
    <source>
        <dbReference type="Proteomes" id="UP001295684"/>
    </source>
</evidence>
<accession>A0AAD1XF48</accession>
<keyword evidence="2" id="KW-1185">Reference proteome</keyword>
<protein>
    <submittedName>
        <fullName evidence="1">Uncharacterized protein</fullName>
    </submittedName>
</protein>
<organism evidence="1 2">
    <name type="scientific">Euplotes crassus</name>
    <dbReference type="NCBI Taxonomy" id="5936"/>
    <lineage>
        <taxon>Eukaryota</taxon>
        <taxon>Sar</taxon>
        <taxon>Alveolata</taxon>
        <taxon>Ciliophora</taxon>
        <taxon>Intramacronucleata</taxon>
        <taxon>Spirotrichea</taxon>
        <taxon>Hypotrichia</taxon>
        <taxon>Euplotida</taxon>
        <taxon>Euplotidae</taxon>
        <taxon>Moneuplotes</taxon>
    </lineage>
</organism>